<comment type="caution">
    <text evidence="10">The sequence shown here is derived from an EMBL/GenBank/DDBJ whole genome shotgun (WGS) entry which is preliminary data.</text>
</comment>
<keyword evidence="10" id="KW-0808">Transferase</keyword>
<keyword evidence="3" id="KW-1003">Cell membrane</keyword>
<feature type="transmembrane region" description="Helical" evidence="8">
    <location>
        <begin position="73"/>
        <end position="91"/>
    </location>
</feature>
<dbReference type="RefSeq" id="WP_379487809.1">
    <property type="nucleotide sequence ID" value="NZ_JBHLWK010000015.1"/>
</dbReference>
<evidence type="ECO:0000256" key="8">
    <source>
        <dbReference type="SAM" id="Phobius"/>
    </source>
</evidence>
<keyword evidence="5 8" id="KW-1133">Transmembrane helix</keyword>
<dbReference type="EMBL" id="JBHLWK010000015">
    <property type="protein sequence ID" value="MFC0205073.1"/>
    <property type="molecule type" value="Genomic_DNA"/>
</dbReference>
<keyword evidence="4 8" id="KW-0812">Transmembrane</keyword>
<feature type="transmembrane region" description="Helical" evidence="8">
    <location>
        <begin position="293"/>
        <end position="312"/>
    </location>
</feature>
<gene>
    <name evidence="10" type="ORF">ACFFJC_12440</name>
</gene>
<dbReference type="InterPro" id="IPR002656">
    <property type="entry name" value="Acyl_transf_3_dom"/>
</dbReference>
<evidence type="ECO:0000313" key="11">
    <source>
        <dbReference type="Proteomes" id="UP001589798"/>
    </source>
</evidence>
<sequence length="367" mass="39603">MPLIESQAINAATPSTEAERLGRPVAARNDRDRIDTVRAIACLLLVSYHVIGYTPDAGLKVPVGTWLRILNDTLGYVRMPLFTFLSGVVYASHPVRRGSMTPFLTGKVKRLLIPMMAIGTLTILVQDALNGKLGPSTLEPLLLLPLYAFAHFWFLQALFLVFVLVMLLERLELLSTPARAGAAFLLSIVPFALPEAWLTPLFSLHKAAYLLPFFLAGLYVARFSADVHQISAASLTLILVSGAACAVALMLPSIAAAEATGRLLVGIAAAILLLRVTSAIPLLAWIGSHSYSIYLWHIFGTAGSRAVLARLDVTRWDVVFVVGLLAGIAFPLAVHMAVKDVPLVSRAFLGIRARRTARVETPRPAGA</sequence>
<keyword evidence="10" id="KW-0012">Acyltransferase</keyword>
<feature type="transmembrane region" description="Helical" evidence="8">
    <location>
        <begin position="318"/>
        <end position="338"/>
    </location>
</feature>
<name>A0ABV6CXR2_9SPHN</name>
<organism evidence="10 11">
    <name type="scientific">Novosphingobium soli</name>
    <dbReference type="NCBI Taxonomy" id="574956"/>
    <lineage>
        <taxon>Bacteria</taxon>
        <taxon>Pseudomonadati</taxon>
        <taxon>Pseudomonadota</taxon>
        <taxon>Alphaproteobacteria</taxon>
        <taxon>Sphingomonadales</taxon>
        <taxon>Sphingomonadaceae</taxon>
        <taxon>Novosphingobium</taxon>
    </lineage>
</organism>
<evidence type="ECO:0000256" key="6">
    <source>
        <dbReference type="ARBA" id="ARBA00023136"/>
    </source>
</evidence>
<dbReference type="GO" id="GO:0016746">
    <property type="term" value="F:acyltransferase activity"/>
    <property type="evidence" value="ECO:0007669"/>
    <property type="project" value="UniProtKB-KW"/>
</dbReference>
<feature type="region of interest" description="Disordered" evidence="7">
    <location>
        <begin position="1"/>
        <end position="21"/>
    </location>
</feature>
<feature type="transmembrane region" description="Helical" evidence="8">
    <location>
        <begin position="180"/>
        <end position="198"/>
    </location>
</feature>
<evidence type="ECO:0000256" key="3">
    <source>
        <dbReference type="ARBA" id="ARBA00022475"/>
    </source>
</evidence>
<dbReference type="PANTHER" id="PTHR40074:SF2">
    <property type="entry name" value="O-ACETYLTRANSFERASE WECH"/>
    <property type="match status" value="1"/>
</dbReference>
<keyword evidence="6 8" id="KW-0472">Membrane</keyword>
<reference evidence="10 11" key="1">
    <citation type="submission" date="2024-09" db="EMBL/GenBank/DDBJ databases">
        <authorList>
            <person name="Sun Q."/>
            <person name="Mori K."/>
        </authorList>
    </citation>
    <scope>NUCLEOTIDE SEQUENCE [LARGE SCALE GENOMIC DNA]</scope>
    <source>
        <strain evidence="10 11">CCM 7706</strain>
    </source>
</reference>
<keyword evidence="11" id="KW-1185">Reference proteome</keyword>
<feature type="transmembrane region" description="Helical" evidence="8">
    <location>
        <begin position="149"/>
        <end position="168"/>
    </location>
</feature>
<accession>A0ABV6CXR2</accession>
<dbReference type="Proteomes" id="UP001589798">
    <property type="component" value="Unassembled WGS sequence"/>
</dbReference>
<evidence type="ECO:0000313" key="10">
    <source>
        <dbReference type="EMBL" id="MFC0205073.1"/>
    </source>
</evidence>
<dbReference type="Pfam" id="PF01757">
    <property type="entry name" value="Acyl_transf_3"/>
    <property type="match status" value="1"/>
</dbReference>
<comment type="similarity">
    <text evidence="2">Belongs to the acyltransferase 3 family.</text>
</comment>
<evidence type="ECO:0000259" key="9">
    <source>
        <dbReference type="Pfam" id="PF01757"/>
    </source>
</evidence>
<evidence type="ECO:0000256" key="7">
    <source>
        <dbReference type="SAM" id="MobiDB-lite"/>
    </source>
</evidence>
<evidence type="ECO:0000256" key="4">
    <source>
        <dbReference type="ARBA" id="ARBA00022692"/>
    </source>
</evidence>
<feature type="compositionally biased region" description="Polar residues" evidence="7">
    <location>
        <begin position="7"/>
        <end position="16"/>
    </location>
</feature>
<protein>
    <submittedName>
        <fullName evidence="10">Acyltransferase family protein</fullName>
    </submittedName>
</protein>
<feature type="domain" description="Acyltransferase 3" evidence="9">
    <location>
        <begin position="33"/>
        <end position="331"/>
    </location>
</feature>
<dbReference type="PANTHER" id="PTHR40074">
    <property type="entry name" value="O-ACETYLTRANSFERASE WECH"/>
    <property type="match status" value="1"/>
</dbReference>
<evidence type="ECO:0000256" key="5">
    <source>
        <dbReference type="ARBA" id="ARBA00022989"/>
    </source>
</evidence>
<feature type="transmembrane region" description="Helical" evidence="8">
    <location>
        <begin position="233"/>
        <end position="257"/>
    </location>
</feature>
<evidence type="ECO:0000256" key="1">
    <source>
        <dbReference type="ARBA" id="ARBA00004651"/>
    </source>
</evidence>
<proteinExistence type="inferred from homology"/>
<feature type="transmembrane region" description="Helical" evidence="8">
    <location>
        <begin position="111"/>
        <end position="129"/>
    </location>
</feature>
<comment type="subcellular location">
    <subcellularLocation>
        <location evidence="1">Cell membrane</location>
        <topology evidence="1">Multi-pass membrane protein</topology>
    </subcellularLocation>
</comment>
<feature type="transmembrane region" description="Helical" evidence="8">
    <location>
        <begin position="263"/>
        <end position="286"/>
    </location>
</feature>
<evidence type="ECO:0000256" key="2">
    <source>
        <dbReference type="ARBA" id="ARBA00007400"/>
    </source>
</evidence>
<feature type="transmembrane region" description="Helical" evidence="8">
    <location>
        <begin position="36"/>
        <end position="53"/>
    </location>
</feature>